<keyword evidence="10" id="KW-1185">Reference proteome</keyword>
<evidence type="ECO:0000256" key="8">
    <source>
        <dbReference type="SAM" id="Phobius"/>
    </source>
</evidence>
<feature type="transmembrane region" description="Helical" evidence="8">
    <location>
        <begin position="140"/>
        <end position="160"/>
    </location>
</feature>
<dbReference type="Proteomes" id="UP000030661">
    <property type="component" value="Unassembled WGS sequence"/>
</dbReference>
<feature type="transmembrane region" description="Helical" evidence="8">
    <location>
        <begin position="214"/>
        <end position="236"/>
    </location>
</feature>
<name>A0A081BZA5_VECG1</name>
<feature type="transmembrane region" description="Helical" evidence="8">
    <location>
        <begin position="115"/>
        <end position="134"/>
    </location>
</feature>
<feature type="transmembrane region" description="Helical" evidence="8">
    <location>
        <begin position="36"/>
        <end position="57"/>
    </location>
</feature>
<keyword evidence="4" id="KW-1003">Cell membrane</keyword>
<dbReference type="InterPro" id="IPR000522">
    <property type="entry name" value="ABC_transptr_permease_BtuC"/>
</dbReference>
<dbReference type="PANTHER" id="PTHR30472">
    <property type="entry name" value="FERRIC ENTEROBACTIN TRANSPORT SYSTEM PERMEASE PROTEIN"/>
    <property type="match status" value="1"/>
</dbReference>
<evidence type="ECO:0000313" key="10">
    <source>
        <dbReference type="Proteomes" id="UP000030661"/>
    </source>
</evidence>
<accession>A0A081BZA5</accession>
<feature type="transmembrane region" description="Helical" evidence="8">
    <location>
        <begin position="172"/>
        <end position="194"/>
    </location>
</feature>
<dbReference type="GO" id="GO:0033214">
    <property type="term" value="P:siderophore-iron import into cell"/>
    <property type="evidence" value="ECO:0007669"/>
    <property type="project" value="TreeGrafter"/>
</dbReference>
<dbReference type="EMBL" id="DF820466">
    <property type="protein sequence ID" value="GAK57660.1"/>
    <property type="molecule type" value="Genomic_DNA"/>
</dbReference>
<evidence type="ECO:0000313" key="9">
    <source>
        <dbReference type="EMBL" id="GAK57660.1"/>
    </source>
</evidence>
<evidence type="ECO:0000256" key="7">
    <source>
        <dbReference type="ARBA" id="ARBA00023136"/>
    </source>
</evidence>
<dbReference type="eggNOG" id="COG0609">
    <property type="taxonomic scope" value="Bacteria"/>
</dbReference>
<keyword evidence="7 8" id="KW-0472">Membrane</keyword>
<sequence length="358" mass="38547">MKQEAAGLPAAVNVHSGSSAAAVQTWQQQFVRRQQLLIFLGAGLLGLIVLSLLFGRYPDLGLLTPQRILQDKMAWRLVLYLRFPRILTAVLSGMTLAAAGLTFQTIFANPLVEPGFLGVSQGAAFGAACCIVFFNSSLWLVQGMAMVFAFAGLGMTYLLARRIRYGGWVLRLVLAGIAVSAMFSAGLGILKYLADPLRQLPEITFWLLGGLAGVTWPRALSILPLICLGLSILLALRWRLNLLSLSDQVAFSLGSDVQRERLLLLAAAVVSTAAIISVAGMVGWVGLIVPHIVRRLSGADTRHAMPLSLLIGGMFTLICDNLARTLFAGEIPLGILTSLIGAASFLILMTRQTHRVQR</sequence>
<dbReference type="SUPFAM" id="SSF81345">
    <property type="entry name" value="ABC transporter involved in vitamin B12 uptake, BtuC"/>
    <property type="match status" value="1"/>
</dbReference>
<evidence type="ECO:0000256" key="3">
    <source>
        <dbReference type="ARBA" id="ARBA00022448"/>
    </source>
</evidence>
<dbReference type="Pfam" id="PF01032">
    <property type="entry name" value="FecCD"/>
    <property type="match status" value="1"/>
</dbReference>
<dbReference type="PANTHER" id="PTHR30472:SF70">
    <property type="entry name" value="MOLYBDATE IMPORT SYSTEM PERMEASE PROTEIN MOLB"/>
    <property type="match status" value="1"/>
</dbReference>
<feature type="transmembrane region" description="Helical" evidence="8">
    <location>
        <begin position="262"/>
        <end position="287"/>
    </location>
</feature>
<dbReference type="GO" id="GO:0005886">
    <property type="term" value="C:plasma membrane"/>
    <property type="evidence" value="ECO:0007669"/>
    <property type="project" value="UniProtKB-SubCell"/>
</dbReference>
<dbReference type="Gene3D" id="1.10.3470.10">
    <property type="entry name" value="ABC transporter involved in vitamin B12 uptake, BtuC"/>
    <property type="match status" value="1"/>
</dbReference>
<protein>
    <submittedName>
        <fullName evidence="9">Transport system permease protein</fullName>
    </submittedName>
</protein>
<dbReference type="CDD" id="cd06550">
    <property type="entry name" value="TM_ABC_iron-siderophores_like"/>
    <property type="match status" value="1"/>
</dbReference>
<dbReference type="AlphaFoldDB" id="A0A081BZA5"/>
<dbReference type="HOGENOM" id="CLU_013016_0_2_0"/>
<feature type="transmembrane region" description="Helical" evidence="8">
    <location>
        <begin position="77"/>
        <end position="103"/>
    </location>
</feature>
<evidence type="ECO:0000256" key="6">
    <source>
        <dbReference type="ARBA" id="ARBA00022989"/>
    </source>
</evidence>
<feature type="transmembrane region" description="Helical" evidence="8">
    <location>
        <begin position="331"/>
        <end position="349"/>
    </location>
</feature>
<reference evidence="9" key="1">
    <citation type="journal article" date="2015" name="PeerJ">
        <title>First genomic representation of candidate bacterial phylum KSB3 points to enhanced environmental sensing as a trigger of wastewater bulking.</title>
        <authorList>
            <person name="Sekiguchi Y."/>
            <person name="Ohashi A."/>
            <person name="Parks D.H."/>
            <person name="Yamauchi T."/>
            <person name="Tyson G.W."/>
            <person name="Hugenholtz P."/>
        </authorList>
    </citation>
    <scope>NUCLEOTIDE SEQUENCE [LARGE SCALE GENOMIC DNA]</scope>
</reference>
<keyword evidence="5 8" id="KW-0812">Transmembrane</keyword>
<evidence type="ECO:0000256" key="4">
    <source>
        <dbReference type="ARBA" id="ARBA00022475"/>
    </source>
</evidence>
<organism evidence="9">
    <name type="scientific">Vecturithrix granuli</name>
    <dbReference type="NCBI Taxonomy" id="1499967"/>
    <lineage>
        <taxon>Bacteria</taxon>
        <taxon>Candidatus Moduliflexota</taxon>
        <taxon>Candidatus Vecturitrichia</taxon>
        <taxon>Candidatus Vecturitrichales</taxon>
        <taxon>Candidatus Vecturitrichaceae</taxon>
        <taxon>Candidatus Vecturithrix</taxon>
    </lineage>
</organism>
<evidence type="ECO:0000256" key="2">
    <source>
        <dbReference type="ARBA" id="ARBA00007935"/>
    </source>
</evidence>
<proteinExistence type="inferred from homology"/>
<comment type="similarity">
    <text evidence="2">Belongs to the binding-protein-dependent transport system permease family. FecCD subfamily.</text>
</comment>
<keyword evidence="3" id="KW-0813">Transport</keyword>
<keyword evidence="6 8" id="KW-1133">Transmembrane helix</keyword>
<evidence type="ECO:0000256" key="1">
    <source>
        <dbReference type="ARBA" id="ARBA00004651"/>
    </source>
</evidence>
<dbReference type="GO" id="GO:0022857">
    <property type="term" value="F:transmembrane transporter activity"/>
    <property type="evidence" value="ECO:0007669"/>
    <property type="project" value="InterPro"/>
</dbReference>
<dbReference type="STRING" id="1499967.U27_04627"/>
<evidence type="ECO:0000256" key="5">
    <source>
        <dbReference type="ARBA" id="ARBA00022692"/>
    </source>
</evidence>
<comment type="subcellular location">
    <subcellularLocation>
        <location evidence="1">Cell membrane</location>
        <topology evidence="1">Multi-pass membrane protein</topology>
    </subcellularLocation>
</comment>
<dbReference type="InterPro" id="IPR037294">
    <property type="entry name" value="ABC_BtuC-like"/>
</dbReference>
<gene>
    <name evidence="9" type="ORF">U27_04627</name>
</gene>